<evidence type="ECO:0000259" key="5">
    <source>
        <dbReference type="SMART" id="SM00244"/>
    </source>
</evidence>
<evidence type="ECO:0000256" key="4">
    <source>
        <dbReference type="SAM" id="MobiDB-lite"/>
    </source>
</evidence>
<feature type="transmembrane region" description="Helical" evidence="3">
    <location>
        <begin position="56"/>
        <end position="76"/>
    </location>
</feature>
<feature type="region of interest" description="Disordered" evidence="4">
    <location>
        <begin position="358"/>
        <end position="385"/>
    </location>
</feature>
<dbReference type="Pfam" id="PF12221">
    <property type="entry name" value="HflK_N"/>
    <property type="match status" value="1"/>
</dbReference>
<keyword evidence="3" id="KW-0472">Membrane</keyword>
<comment type="caution">
    <text evidence="6">The sequence shown here is derived from an EMBL/GenBank/DDBJ whole genome shotgun (WGS) entry which is preliminary data.</text>
</comment>
<dbReference type="PRINTS" id="PR00721">
    <property type="entry name" value="STOMATIN"/>
</dbReference>
<dbReference type="Proteomes" id="UP001155546">
    <property type="component" value="Unassembled WGS sequence"/>
</dbReference>
<keyword evidence="3" id="KW-1133">Transmembrane helix</keyword>
<feature type="compositionally biased region" description="Basic and acidic residues" evidence="4">
    <location>
        <begin position="373"/>
        <end position="385"/>
    </location>
</feature>
<comment type="similarity">
    <text evidence="2 3">Belongs to the band 7/mec-2 family. HflK subfamily.</text>
</comment>
<dbReference type="InterPro" id="IPR036013">
    <property type="entry name" value="Band_7/SPFH_dom_sf"/>
</dbReference>
<organism evidence="6 7">
    <name type="scientific">Shewanella holmiensis</name>
    <dbReference type="NCBI Taxonomy" id="2952222"/>
    <lineage>
        <taxon>Bacteria</taxon>
        <taxon>Pseudomonadati</taxon>
        <taxon>Pseudomonadota</taxon>
        <taxon>Gammaproteobacteria</taxon>
        <taxon>Alteromonadales</taxon>
        <taxon>Shewanellaceae</taxon>
        <taxon>Shewanella</taxon>
    </lineage>
</organism>
<dbReference type="InterPro" id="IPR001107">
    <property type="entry name" value="Band_7"/>
</dbReference>
<dbReference type="PANTHER" id="PTHR42911">
    <property type="entry name" value="MODULATOR OF FTSH PROTEASE HFLC"/>
    <property type="match status" value="1"/>
</dbReference>
<dbReference type="Gene3D" id="3.30.479.30">
    <property type="entry name" value="Band 7 domain"/>
    <property type="match status" value="1"/>
</dbReference>
<dbReference type="InterPro" id="IPR020980">
    <property type="entry name" value="Membrane_HflK_N"/>
</dbReference>
<comment type="subcellular location">
    <subcellularLocation>
        <location evidence="1">Membrane</location>
        <topology evidence="1">Single-pass membrane protein</topology>
    </subcellularLocation>
</comment>
<dbReference type="GO" id="GO:0016020">
    <property type="term" value="C:membrane"/>
    <property type="evidence" value="ECO:0007669"/>
    <property type="project" value="UniProtKB-SubCell"/>
</dbReference>
<dbReference type="GO" id="GO:0006508">
    <property type="term" value="P:proteolysis"/>
    <property type="evidence" value="ECO:0007669"/>
    <property type="project" value="UniProtKB-KW"/>
</dbReference>
<dbReference type="InterPro" id="IPR010201">
    <property type="entry name" value="HflK"/>
</dbReference>
<dbReference type="EMBL" id="JAMTCD010000002">
    <property type="protein sequence ID" value="MCT7940723.1"/>
    <property type="molecule type" value="Genomic_DNA"/>
</dbReference>
<dbReference type="AlphaFoldDB" id="A0A9X2WK05"/>
<keyword evidence="6" id="KW-0378">Hydrolase</keyword>
<dbReference type="InterPro" id="IPR001972">
    <property type="entry name" value="Stomatin_HflK_fam"/>
</dbReference>
<dbReference type="PANTHER" id="PTHR42911:SF1">
    <property type="entry name" value="MODULATOR OF FTSH PROTEASE HFLC"/>
    <property type="match status" value="1"/>
</dbReference>
<feature type="region of interest" description="Disordered" evidence="4">
    <location>
        <begin position="1"/>
        <end position="27"/>
    </location>
</feature>
<keyword evidence="7" id="KW-1185">Reference proteome</keyword>
<comment type="function">
    <text evidence="3">HflC and HflK could encode or regulate a protease.</text>
</comment>
<dbReference type="GO" id="GO:0008233">
    <property type="term" value="F:peptidase activity"/>
    <property type="evidence" value="ECO:0007669"/>
    <property type="project" value="UniProtKB-KW"/>
</dbReference>
<dbReference type="SMART" id="SM00244">
    <property type="entry name" value="PHB"/>
    <property type="match status" value="1"/>
</dbReference>
<feature type="compositionally biased region" description="Polar residues" evidence="4">
    <location>
        <begin position="358"/>
        <end position="369"/>
    </location>
</feature>
<gene>
    <name evidence="6" type="primary">hflK</name>
    <name evidence="6" type="ORF">NE535_02735</name>
</gene>
<keyword evidence="6" id="KW-0645">Protease</keyword>
<dbReference type="CDD" id="cd03404">
    <property type="entry name" value="SPFH_HflK"/>
    <property type="match status" value="1"/>
</dbReference>
<keyword evidence="3" id="KW-0812">Transmembrane</keyword>
<evidence type="ECO:0000313" key="6">
    <source>
        <dbReference type="EMBL" id="MCT7940723.1"/>
    </source>
</evidence>
<name>A0A9X2WK05_9GAMM</name>
<evidence type="ECO:0000313" key="7">
    <source>
        <dbReference type="Proteomes" id="UP001155546"/>
    </source>
</evidence>
<evidence type="ECO:0000256" key="3">
    <source>
        <dbReference type="RuleBase" id="RU364113"/>
    </source>
</evidence>
<protein>
    <recommendedName>
        <fullName evidence="3">Protein HflK</fullName>
    </recommendedName>
</protein>
<dbReference type="Pfam" id="PF01145">
    <property type="entry name" value="Band_7"/>
    <property type="match status" value="1"/>
</dbReference>
<proteinExistence type="inferred from homology"/>
<comment type="subunit">
    <text evidence="3">HflC and HflK may interact to form a multimeric complex.</text>
</comment>
<evidence type="ECO:0000256" key="1">
    <source>
        <dbReference type="ARBA" id="ARBA00004167"/>
    </source>
</evidence>
<dbReference type="SUPFAM" id="SSF117892">
    <property type="entry name" value="Band 7/SPFH domain"/>
    <property type="match status" value="1"/>
</dbReference>
<feature type="domain" description="Band 7" evidence="5">
    <location>
        <begin position="71"/>
        <end position="231"/>
    </location>
</feature>
<dbReference type="NCBIfam" id="TIGR01933">
    <property type="entry name" value="hflK"/>
    <property type="match status" value="1"/>
</dbReference>
<reference evidence="6" key="1">
    <citation type="journal article" date="2023" name="Int. J. Syst. Evol. Microbiol.">
        <title>&lt;i&gt;Shewanella septentrionalis&lt;/i&gt; sp. nov. and &lt;i&gt;Shewanella holmiensis&lt;/i&gt; sp. nov., isolated from Baltic Sea water and sediments.</title>
        <authorList>
            <person name="Martin-Rodriguez A.J."/>
            <person name="Thorell K."/>
            <person name="Joffre E."/>
            <person name="Jensie-Markopoulos S."/>
            <person name="Moore E.R.B."/>
            <person name="Sjoling A."/>
        </authorList>
    </citation>
    <scope>NUCLEOTIDE SEQUENCE</scope>
    <source>
        <strain evidence="6">SP1S2-7</strain>
    </source>
</reference>
<evidence type="ECO:0000256" key="2">
    <source>
        <dbReference type="ARBA" id="ARBA00006971"/>
    </source>
</evidence>
<accession>A0A9X2WK05</accession>
<dbReference type="RefSeq" id="WP_261297161.1">
    <property type="nucleotide sequence ID" value="NZ_JAMTCD010000002.1"/>
</dbReference>
<sequence>MAWNEPGNKGNKDPWGNKGGNDKGPPDLDEVFRNLSKRFGGKGGGTASGQPFNSTFLVILVVIALIVWGLSGLYTVKEAERGVMLRFGQHIGEVGPGLHWKATFIDEVFPIDVKTYRTIPASGSMLTSDENVVKVELVVQYSIQDAYSYVFSAVDANASLREATDSALRYVVGHNRMDDILTTGRDAIRRDTWRELERIIEPYKLGLKIEDVNFLPARPPEEVKDAFDDAISAQEDEQRFIREAEAYSREIEPKARGQVERMAQQANAYKQRVVLEAEGKVARFEKLLPEYHAAPEVTRKRLYLDAMQEVMSDTNKVLIDAKNNGNLMYLPLDKLMNNDKANRKAVEPEVERHINSVSGNANVPVTSMPTDGRLSREERTRQGRG</sequence>